<keyword evidence="2" id="KW-1185">Reference proteome</keyword>
<dbReference type="RefSeq" id="WP_146684672.1">
    <property type="nucleotide sequence ID" value="NZ_CP019646.1"/>
</dbReference>
<evidence type="ECO:0000313" key="1">
    <source>
        <dbReference type="EMBL" id="AQQ72486.1"/>
    </source>
</evidence>
<dbReference type="Pfam" id="PF13385">
    <property type="entry name" value="Laminin_G_3"/>
    <property type="match status" value="1"/>
</dbReference>
<organism evidence="1 2">
    <name type="scientific">Limihaloglobus sulfuriphilus</name>
    <dbReference type="NCBI Taxonomy" id="1851148"/>
    <lineage>
        <taxon>Bacteria</taxon>
        <taxon>Pseudomonadati</taxon>
        <taxon>Planctomycetota</taxon>
        <taxon>Phycisphaerae</taxon>
        <taxon>Sedimentisphaerales</taxon>
        <taxon>Sedimentisphaeraceae</taxon>
        <taxon>Limihaloglobus</taxon>
    </lineage>
</organism>
<dbReference type="AlphaFoldDB" id="A0A1R7T684"/>
<proteinExistence type="predicted"/>
<protein>
    <recommendedName>
        <fullName evidence="3">LamG-like jellyroll fold domain-containing protein</fullName>
    </recommendedName>
</protein>
<name>A0A1R7T684_9BACT</name>
<dbReference type="KEGG" id="pbas:SMSP2_02872"/>
<dbReference type="InterPro" id="IPR013320">
    <property type="entry name" value="ConA-like_dom_sf"/>
</dbReference>
<dbReference type="EMBL" id="CP019646">
    <property type="protein sequence ID" value="AQQ72486.1"/>
    <property type="molecule type" value="Genomic_DNA"/>
</dbReference>
<dbReference type="InterPro" id="IPR013783">
    <property type="entry name" value="Ig-like_fold"/>
</dbReference>
<evidence type="ECO:0008006" key="3">
    <source>
        <dbReference type="Google" id="ProtNLM"/>
    </source>
</evidence>
<dbReference type="STRING" id="1851148.SMSP2_02872"/>
<dbReference type="Gene3D" id="2.60.120.200">
    <property type="match status" value="1"/>
</dbReference>
<dbReference type="Proteomes" id="UP000188181">
    <property type="component" value="Chromosome"/>
</dbReference>
<dbReference type="Gene3D" id="2.60.40.10">
    <property type="entry name" value="Immunoglobulins"/>
    <property type="match status" value="1"/>
</dbReference>
<gene>
    <name evidence="1" type="ORF">SMSP2_02872</name>
</gene>
<accession>A0A1R7T684</accession>
<reference evidence="2" key="1">
    <citation type="submission" date="2017-02" db="EMBL/GenBank/DDBJ databases">
        <title>Comparative genomics and description of representatives of a novel lineage of planctomycetes thriving in anoxic sediments.</title>
        <authorList>
            <person name="Spring S."/>
            <person name="Bunk B."/>
            <person name="Sproer C."/>
        </authorList>
    </citation>
    <scope>NUCLEOTIDE SEQUENCE [LARGE SCALE GENOMIC DNA]</scope>
    <source>
        <strain evidence="2">SM-Chi-D1</strain>
    </source>
</reference>
<dbReference type="OrthoDB" id="9804686at2"/>
<evidence type="ECO:0000313" key="2">
    <source>
        <dbReference type="Proteomes" id="UP000188181"/>
    </source>
</evidence>
<dbReference type="SUPFAM" id="SSF49899">
    <property type="entry name" value="Concanavalin A-like lectins/glucanases"/>
    <property type="match status" value="1"/>
</dbReference>
<sequence>MSKIIWILAVLLCVQAGVYAVDWIGGYGDNEWDLWLNWNPDIPTAADDVTVKLDDPEHTPILIDADVVGVCKRLRLGSDADKYGNILMTGGTLNINSHLELGDYGTGVFDLEGGEVNMTHDVKIGDGATGHGTLNISGSAVINAGTSRFINVGNAGYGEMNMTGGTINIPTYDLQVADAGGIGVVNMSGGTINIARNLKVGGGNAGGNGKFTMTGGVINTKSLYVPEATGALGLLEVFGGTINVTSGYLTMKDGGYIDIKNGQLVMADSTGSAKSNVDGKIATGQIYGFGGYGSVEAVWNGSDTTTVTATAPDEAYLLAPTGEVYEPSDPNGLEVTWEYGGQATEHHLYFSTDEAGVTARTAGYQGSVTSPHFIAPENYVPGNTYYWVVDESDGVTTWPGTFVSVTIVAQSPYPENLQPQGLDVDIDTDLSWADGAQATEHYVYISADEQLVIDMDASVMVGPAVSPYNIDTLVNNTTYFWRVVATDGVTDWASEVVSFRTVPAASASWAPQDPGDLSWTNPANWTGGAGAGTTSNIDDPDYPVYISAGMTTPEVAGMGGNLFIGSTDGLSGSVVVDGGELTVAGLLDIGAYGTGSLTVNSGTVGGTATINLGHSSTGARGFLTINGGEVNSADNFWIGRVGDGFVEVNDGTLSVAPGKDLIMANGLDSSLTINGGLVDVPNNSRIGYKHHGSLIVTGGTLRTKSLLVPYSDSYPGSGNVTITGGTIEGLVQLRNNGTMNIDGGTIISAGDQVVRYTETYASKISAYGGFGTLSAVYDSDTDTTTLTAIAPDGTVIDPFDQYADTAALTAEWSGTAAAEIDDTDPFVGSRAMTMTYSGTSSNLSRSITADVSGLSIEARLLSLYVRGDSGNDEAELSVTLDSSAGSAAVAYTGMISEDGWQRWLIPLTDFAGVDLNDITGITITVGDGISSASGTIGIDQIQFAEAQCIADYTIADMNNDCVVTFGDYLALADDWMLSGYDVSPEAVGGDLVLYYPLDDTGVTVADQTGSYDGATTADNWQSTGGFDGGAYLSFDGDNFVTIPAAVIDNIANTGELSISMWVRGDASSDGVRQMIFSSRTPADEGHILNFDIQYYSEEEFSLVFESGHDTDRQEDWEWFYWGWNSSGMDIPRDDTVFYDDWNHVVCTKNLATGVQRLYFNGVVVGENRSATTAIPPSSDIGFFILGGFAPGSLMYNGDLDDFKIYNRELSHAEILTLSGYTDPTYHQDILSDVDFDESDDIGTGDLQIMADVWLQDQRWPAAL</sequence>